<dbReference type="AlphaFoldDB" id="A0A9W6G4K1"/>
<evidence type="ECO:0000256" key="2">
    <source>
        <dbReference type="RuleBase" id="RU361173"/>
    </source>
</evidence>
<keyword evidence="2" id="KW-0119">Carbohydrate metabolism</keyword>
<dbReference type="Pfam" id="PF00544">
    <property type="entry name" value="Pectate_lyase_4"/>
    <property type="match status" value="1"/>
</dbReference>
<evidence type="ECO:0000259" key="4">
    <source>
        <dbReference type="SMART" id="SM00656"/>
    </source>
</evidence>
<dbReference type="EMBL" id="BSDT01000001">
    <property type="protein sequence ID" value="GLI40267.1"/>
    <property type="molecule type" value="Genomic_DNA"/>
</dbReference>
<dbReference type="GO" id="GO:0000272">
    <property type="term" value="P:polysaccharide catabolic process"/>
    <property type="evidence" value="ECO:0007669"/>
    <property type="project" value="UniProtKB-KW"/>
</dbReference>
<dbReference type="PANTHER" id="PTHR31683">
    <property type="entry name" value="PECTATE LYASE 18-RELATED"/>
    <property type="match status" value="1"/>
</dbReference>
<evidence type="ECO:0000256" key="1">
    <source>
        <dbReference type="ARBA" id="ARBA00023239"/>
    </source>
</evidence>
<dbReference type="Gene3D" id="2.160.20.10">
    <property type="entry name" value="Single-stranded right-handed beta-helix, Pectin lyase-like"/>
    <property type="match status" value="1"/>
</dbReference>
<feature type="compositionally biased region" description="Gly residues" evidence="3">
    <location>
        <begin position="66"/>
        <end position="76"/>
    </location>
</feature>
<keyword evidence="2" id="KW-0624">Polysaccharide degradation</keyword>
<comment type="caution">
    <text evidence="5">The sequence shown here is derived from an EMBL/GenBank/DDBJ whole genome shotgun (WGS) entry which is preliminary data.</text>
</comment>
<sequence length="353" mass="38371">MNPSETGLQRRRRLRRALVAATAAAGLVLAGLVTATALPGANAVPPSRPKQGWSDTADGFASLPGLGRGPTTGGAAGETVTVDTMEELNRYVTAAEPYVIQVADAINIDPKGTELKVASNKTIIGVGTAGEIVGGGFFLGTGVHNVIIRNLTIRDTLMPEDDPDDKDFDYDAIQLDTADHIWIDHNTLTRMNDGLLDSRKDTTFLTVSWNRFFDNNKTFGIGWTPNVTAQITIHHNWFKNTVQRNPSADNIANLHMYNNYLQNASAYGNYVRGATSAVIENSYYEGTHNPYYTVAGELVQRGNITVDCTWDDVIREQGDAFDPRDFYDYKADPAAAVPALLSEFSGPQPEIGT</sequence>
<proteinExistence type="inferred from homology"/>
<feature type="domain" description="Pectate lyase" evidence="4">
    <location>
        <begin position="75"/>
        <end position="290"/>
    </location>
</feature>
<protein>
    <submittedName>
        <fullName evidence="5">Pectate lyase</fullName>
    </submittedName>
</protein>
<dbReference type="InterPro" id="IPR006311">
    <property type="entry name" value="TAT_signal"/>
</dbReference>
<keyword evidence="1 2" id="KW-0456">Lyase</keyword>
<reference evidence="5" key="1">
    <citation type="submission" date="2022-12" db="EMBL/GenBank/DDBJ databases">
        <title>Reference genome sequencing for broad-spectrum identification of bacterial and archaeal isolates by mass spectrometry.</title>
        <authorList>
            <person name="Sekiguchi Y."/>
            <person name="Tourlousse D.M."/>
        </authorList>
    </citation>
    <scope>NUCLEOTIDE SEQUENCE</scope>
    <source>
        <strain evidence="5">LLR39Z86</strain>
    </source>
</reference>
<evidence type="ECO:0000313" key="5">
    <source>
        <dbReference type="EMBL" id="GLI40267.1"/>
    </source>
</evidence>
<dbReference type="InterPro" id="IPR002022">
    <property type="entry name" value="Pec_lyase"/>
</dbReference>
<feature type="region of interest" description="Disordered" evidence="3">
    <location>
        <begin position="42"/>
        <end position="77"/>
    </location>
</feature>
<name>A0A9W6G4K1_9ACTN</name>
<dbReference type="InterPro" id="IPR045032">
    <property type="entry name" value="PEL"/>
</dbReference>
<dbReference type="SMART" id="SM00656">
    <property type="entry name" value="Amb_all"/>
    <property type="match status" value="1"/>
</dbReference>
<dbReference type="SUPFAM" id="SSF51126">
    <property type="entry name" value="Pectin lyase-like"/>
    <property type="match status" value="1"/>
</dbReference>
<dbReference type="RefSeq" id="WP_270117706.1">
    <property type="nucleotide sequence ID" value="NZ_BAAAOL010000012.1"/>
</dbReference>
<keyword evidence="6" id="KW-1185">Reference proteome</keyword>
<dbReference type="GO" id="GO:0030570">
    <property type="term" value="F:pectate lyase activity"/>
    <property type="evidence" value="ECO:0007669"/>
    <property type="project" value="InterPro"/>
</dbReference>
<dbReference type="GO" id="GO:0005576">
    <property type="term" value="C:extracellular region"/>
    <property type="evidence" value="ECO:0007669"/>
    <property type="project" value="UniProtKB-SubCell"/>
</dbReference>
<dbReference type="InterPro" id="IPR011050">
    <property type="entry name" value="Pectin_lyase_fold/virulence"/>
</dbReference>
<keyword evidence="2" id="KW-0964">Secreted</keyword>
<accession>A0A9W6G4K1</accession>
<evidence type="ECO:0000256" key="3">
    <source>
        <dbReference type="SAM" id="MobiDB-lite"/>
    </source>
</evidence>
<dbReference type="InterPro" id="IPR012334">
    <property type="entry name" value="Pectin_lyas_fold"/>
</dbReference>
<dbReference type="Proteomes" id="UP001144313">
    <property type="component" value="Unassembled WGS sequence"/>
</dbReference>
<evidence type="ECO:0000313" key="6">
    <source>
        <dbReference type="Proteomes" id="UP001144313"/>
    </source>
</evidence>
<organism evidence="5 6">
    <name type="scientific">Glycomyces algeriensis</name>
    <dbReference type="NCBI Taxonomy" id="256037"/>
    <lineage>
        <taxon>Bacteria</taxon>
        <taxon>Bacillati</taxon>
        <taxon>Actinomycetota</taxon>
        <taxon>Actinomycetes</taxon>
        <taxon>Glycomycetales</taxon>
        <taxon>Glycomycetaceae</taxon>
        <taxon>Glycomyces</taxon>
    </lineage>
</organism>
<dbReference type="PANTHER" id="PTHR31683:SF18">
    <property type="entry name" value="PECTATE LYASE 21-RELATED"/>
    <property type="match status" value="1"/>
</dbReference>
<comment type="subcellular location">
    <subcellularLocation>
        <location evidence="2">Secreted</location>
    </subcellularLocation>
</comment>
<gene>
    <name evidence="5" type="ORF">GALLR39Z86_01170</name>
</gene>
<dbReference type="PROSITE" id="PS51318">
    <property type="entry name" value="TAT"/>
    <property type="match status" value="1"/>
</dbReference>
<comment type="similarity">
    <text evidence="2">Belongs to the polysaccharide lyase 1 family.</text>
</comment>